<feature type="domain" description="J" evidence="1">
    <location>
        <begin position="162"/>
        <end position="226"/>
    </location>
</feature>
<protein>
    <submittedName>
        <fullName evidence="2">DnaJ domain-containing protein</fullName>
    </submittedName>
</protein>
<sequence>MSIWSRIAEALKALASGESLSELFGRMRTPPERSVAFTIAVISLGAKMAKADGQVTRDEVRAFREIFFIPPEEEAAAARVFNLARQDVAGFDVYARRIARMFQDDPKILENLMEGLLHIAVADGDYHECENRFLEKVATAFGLDELTFRALRARHVPDADPDPYTVLGVAPDTPMKEIRVQWRHLVAETHPDRLVSRGVPEEALKLATRRMAAINAAWEEIRQSRPQHA</sequence>
<accession>A0A6L5YXK5</accession>
<keyword evidence="3" id="KW-1185">Reference proteome</keyword>
<dbReference type="Proteomes" id="UP000474957">
    <property type="component" value="Unassembled WGS sequence"/>
</dbReference>
<dbReference type="InterPro" id="IPR007791">
    <property type="entry name" value="DjlA_N"/>
</dbReference>
<proteinExistence type="predicted"/>
<dbReference type="CDD" id="cd06257">
    <property type="entry name" value="DnaJ"/>
    <property type="match status" value="1"/>
</dbReference>
<dbReference type="Gene3D" id="1.10.287.110">
    <property type="entry name" value="DnaJ domain"/>
    <property type="match status" value="1"/>
</dbReference>
<name>A0A6L5YXK5_9RHOB</name>
<dbReference type="InterPro" id="IPR001623">
    <property type="entry name" value="DnaJ_domain"/>
</dbReference>
<dbReference type="InterPro" id="IPR029024">
    <property type="entry name" value="TerB-like"/>
</dbReference>
<dbReference type="SMART" id="SM00271">
    <property type="entry name" value="DnaJ"/>
    <property type="match status" value="1"/>
</dbReference>
<evidence type="ECO:0000313" key="3">
    <source>
        <dbReference type="Proteomes" id="UP000474957"/>
    </source>
</evidence>
<dbReference type="InterPro" id="IPR036869">
    <property type="entry name" value="J_dom_sf"/>
</dbReference>
<dbReference type="RefSeq" id="WP_154444696.1">
    <property type="nucleotide sequence ID" value="NZ_WIND01000001.1"/>
</dbReference>
<dbReference type="CDD" id="cd07316">
    <property type="entry name" value="terB_like_DjlA"/>
    <property type="match status" value="1"/>
</dbReference>
<dbReference type="SUPFAM" id="SSF46565">
    <property type="entry name" value="Chaperone J-domain"/>
    <property type="match status" value="1"/>
</dbReference>
<dbReference type="SUPFAM" id="SSF158682">
    <property type="entry name" value="TerB-like"/>
    <property type="match status" value="1"/>
</dbReference>
<evidence type="ECO:0000313" key="2">
    <source>
        <dbReference type="EMBL" id="MSU88592.1"/>
    </source>
</evidence>
<evidence type="ECO:0000259" key="1">
    <source>
        <dbReference type="PROSITE" id="PS50076"/>
    </source>
</evidence>
<dbReference type="Pfam" id="PF05099">
    <property type="entry name" value="TerB"/>
    <property type="match status" value="1"/>
</dbReference>
<reference evidence="2 3" key="1">
    <citation type="submission" date="2019-10" db="EMBL/GenBank/DDBJ databases">
        <title>Cognatihalovulum marinum gen. nov. sp. nov., a new member of the family Rhodobacteraceae isolated from deep seawater of the Northwest Indian Ocean.</title>
        <authorList>
            <person name="Ruan C."/>
            <person name="Wang J."/>
            <person name="Zheng X."/>
            <person name="Song L."/>
            <person name="Zhu Y."/>
            <person name="Huang Y."/>
            <person name="Lu Z."/>
            <person name="Du W."/>
            <person name="Huang L."/>
            <person name="Dai X."/>
        </authorList>
    </citation>
    <scope>NUCLEOTIDE SEQUENCE [LARGE SCALE GENOMIC DNA]</scope>
    <source>
        <strain evidence="2 3">2CG4</strain>
    </source>
</reference>
<comment type="caution">
    <text evidence="2">The sequence shown here is derived from an EMBL/GenBank/DDBJ whole genome shotgun (WGS) entry which is preliminary data.</text>
</comment>
<dbReference type="Gene3D" id="1.10.3680.10">
    <property type="entry name" value="TerB-like"/>
    <property type="match status" value="1"/>
</dbReference>
<organism evidence="2 3">
    <name type="scientific">Halovulum marinum</name>
    <dbReference type="NCBI Taxonomy" id="2662447"/>
    <lineage>
        <taxon>Bacteria</taxon>
        <taxon>Pseudomonadati</taxon>
        <taxon>Pseudomonadota</taxon>
        <taxon>Alphaproteobacteria</taxon>
        <taxon>Rhodobacterales</taxon>
        <taxon>Paracoccaceae</taxon>
        <taxon>Halovulum</taxon>
    </lineage>
</organism>
<dbReference type="EMBL" id="WIND01000001">
    <property type="protein sequence ID" value="MSU88592.1"/>
    <property type="molecule type" value="Genomic_DNA"/>
</dbReference>
<dbReference type="Pfam" id="PF00226">
    <property type="entry name" value="DnaJ"/>
    <property type="match status" value="1"/>
</dbReference>
<gene>
    <name evidence="2" type="ORF">GE300_03030</name>
</gene>
<dbReference type="PROSITE" id="PS50076">
    <property type="entry name" value="DNAJ_2"/>
    <property type="match status" value="1"/>
</dbReference>
<dbReference type="AlphaFoldDB" id="A0A6L5YXK5"/>